<dbReference type="Gene3D" id="3.40.50.1240">
    <property type="entry name" value="Phosphoglycerate mutase-like"/>
    <property type="match status" value="1"/>
</dbReference>
<dbReference type="Pfam" id="PF00300">
    <property type="entry name" value="His_Phos_1"/>
    <property type="match status" value="1"/>
</dbReference>
<reference evidence="1" key="1">
    <citation type="submission" date="2021-01" db="EMBL/GenBank/DDBJ databases">
        <authorList>
            <person name="Corre E."/>
            <person name="Pelletier E."/>
            <person name="Niang G."/>
            <person name="Scheremetjew M."/>
            <person name="Finn R."/>
            <person name="Kale V."/>
            <person name="Holt S."/>
            <person name="Cochrane G."/>
            <person name="Meng A."/>
            <person name="Brown T."/>
            <person name="Cohen L."/>
        </authorList>
    </citation>
    <scope>NUCLEOTIDE SEQUENCE</scope>
</reference>
<sequence length="230" mass="25657">MDDCCSCFTGLRQVLGGGDAKALANGPKVFLMRHGQSQANVDPRPTMEHDPDPLLSPEGVHQASMWADEIGQFGIEKVYVSPLRRTTQTALHAFSRTKVPLEFLRCAREIPWFGADGWPENQIASSPDSMYSLLASLPRGNSLHPVHEALTEADDESTEDACIRKLLRTLRGSPCSSVGVVTHGLTMMRLTDQDHVSHNVTLLECDWRADGKLYVVKHHRPYDEQRQQQL</sequence>
<dbReference type="GO" id="GO:0005829">
    <property type="term" value="C:cytosol"/>
    <property type="evidence" value="ECO:0007669"/>
    <property type="project" value="TreeGrafter"/>
</dbReference>
<dbReference type="InterPro" id="IPR050275">
    <property type="entry name" value="PGM_Phosphatase"/>
</dbReference>
<dbReference type="GO" id="GO:0016791">
    <property type="term" value="F:phosphatase activity"/>
    <property type="evidence" value="ECO:0007669"/>
    <property type="project" value="TreeGrafter"/>
</dbReference>
<dbReference type="AlphaFoldDB" id="A0A7S1AYR8"/>
<dbReference type="SUPFAM" id="SSF53254">
    <property type="entry name" value="Phosphoglycerate mutase-like"/>
    <property type="match status" value="1"/>
</dbReference>
<dbReference type="CDD" id="cd07067">
    <property type="entry name" value="HP_PGM_like"/>
    <property type="match status" value="1"/>
</dbReference>
<dbReference type="EMBL" id="HBFQ01061824">
    <property type="protein sequence ID" value="CAD8869449.1"/>
    <property type="molecule type" value="Transcribed_RNA"/>
</dbReference>
<accession>A0A7S1AYR8</accession>
<dbReference type="PANTHER" id="PTHR48100:SF44">
    <property type="entry name" value="PHOSPHATASE C1620.13-RELATED"/>
    <property type="match status" value="1"/>
</dbReference>
<dbReference type="SMART" id="SM00855">
    <property type="entry name" value="PGAM"/>
    <property type="match status" value="1"/>
</dbReference>
<dbReference type="PROSITE" id="PS00175">
    <property type="entry name" value="PG_MUTASE"/>
    <property type="match status" value="1"/>
</dbReference>
<dbReference type="InterPro" id="IPR013078">
    <property type="entry name" value="His_Pase_superF_clade-1"/>
</dbReference>
<dbReference type="InterPro" id="IPR001345">
    <property type="entry name" value="PG/BPGM_mutase_AS"/>
</dbReference>
<dbReference type="InterPro" id="IPR029033">
    <property type="entry name" value="His_PPase_superfam"/>
</dbReference>
<proteinExistence type="predicted"/>
<gene>
    <name evidence="1" type="ORF">NSCI0253_LOCUS43805</name>
</gene>
<name>A0A7S1AYR8_NOCSC</name>
<dbReference type="PANTHER" id="PTHR48100">
    <property type="entry name" value="BROAD-SPECIFICITY PHOSPHATASE YOR283W-RELATED"/>
    <property type="match status" value="1"/>
</dbReference>
<evidence type="ECO:0000313" key="1">
    <source>
        <dbReference type="EMBL" id="CAD8869449.1"/>
    </source>
</evidence>
<protein>
    <submittedName>
        <fullName evidence="1">Uncharacterized protein</fullName>
    </submittedName>
</protein>
<organism evidence="1">
    <name type="scientific">Noctiluca scintillans</name>
    <name type="common">Sea sparkle</name>
    <name type="synonym">Red tide dinoflagellate</name>
    <dbReference type="NCBI Taxonomy" id="2966"/>
    <lineage>
        <taxon>Eukaryota</taxon>
        <taxon>Sar</taxon>
        <taxon>Alveolata</taxon>
        <taxon>Dinophyceae</taxon>
        <taxon>Noctilucales</taxon>
        <taxon>Noctilucaceae</taxon>
        <taxon>Noctiluca</taxon>
    </lineage>
</organism>